<dbReference type="InterPro" id="IPR001345">
    <property type="entry name" value="PG/BPGM_mutase_AS"/>
</dbReference>
<dbReference type="PANTHER" id="PTHR46517">
    <property type="entry name" value="FRUCTOSE-2,6-BISPHOSPHATASE TIGAR"/>
    <property type="match status" value="1"/>
</dbReference>
<evidence type="ECO:0008006" key="6">
    <source>
        <dbReference type="Google" id="ProtNLM"/>
    </source>
</evidence>
<evidence type="ECO:0000313" key="4">
    <source>
        <dbReference type="EMBL" id="BAQ25088.1"/>
    </source>
</evidence>
<reference evidence="4 5" key="1">
    <citation type="journal article" date="2016" name="Microbiol. Immunol.">
        <title>Complete genome sequence of Streptococcus troglodytae TKU31 isolated from the oral cavity of a chimpanzee (Pan troglodytes).</title>
        <authorList>
            <person name="Okamoto M."/>
            <person name="Naito M."/>
            <person name="Miyanohara M."/>
            <person name="Imai S."/>
            <person name="Nomura Y."/>
            <person name="Saito W."/>
            <person name="Momoi Y."/>
            <person name="Takada K."/>
            <person name="Miyabe-Nishiwaki T."/>
            <person name="Tomonaga M."/>
            <person name="Hanada N."/>
        </authorList>
    </citation>
    <scope>NUCLEOTIDE SEQUENCE [LARGE SCALE GENOMIC DNA]</scope>
    <source>
        <strain evidence="5">TKU 31</strain>
    </source>
</reference>
<dbReference type="GO" id="GO:0005829">
    <property type="term" value="C:cytosol"/>
    <property type="evidence" value="ECO:0007669"/>
    <property type="project" value="TreeGrafter"/>
</dbReference>
<gene>
    <name evidence="4" type="ORF">SRT_18270</name>
</gene>
<evidence type="ECO:0000313" key="5">
    <source>
        <dbReference type="Proteomes" id="UP000217758"/>
    </source>
</evidence>
<feature type="binding site" evidence="3">
    <location>
        <begin position="13"/>
        <end position="20"/>
    </location>
    <ligand>
        <name>substrate</name>
    </ligand>
</feature>
<feature type="active site" description="Proton donor/acceptor" evidence="2">
    <location>
        <position position="91"/>
    </location>
</feature>
<name>A0A1L7LLU3_9STRE</name>
<dbReference type="Proteomes" id="UP000217758">
    <property type="component" value="Chromosome"/>
</dbReference>
<organism evidence="4 5">
    <name type="scientific">Streptococcus troglodytae</name>
    <dbReference type="NCBI Taxonomy" id="1111760"/>
    <lineage>
        <taxon>Bacteria</taxon>
        <taxon>Bacillati</taxon>
        <taxon>Bacillota</taxon>
        <taxon>Bacilli</taxon>
        <taxon>Lactobacillales</taxon>
        <taxon>Streptococcaceae</taxon>
        <taxon>Streptococcus</taxon>
    </lineage>
</organism>
<dbReference type="InterPro" id="IPR051695">
    <property type="entry name" value="Phosphoglycerate_Mutase"/>
</dbReference>
<dbReference type="PROSITE" id="PS00175">
    <property type="entry name" value="PG_MUTASE"/>
    <property type="match status" value="1"/>
</dbReference>
<dbReference type="SUPFAM" id="SSF53254">
    <property type="entry name" value="Phosphoglycerate mutase-like"/>
    <property type="match status" value="1"/>
</dbReference>
<protein>
    <recommendedName>
        <fullName evidence="6">Phosphoglycerate mutase</fullName>
    </recommendedName>
</protein>
<accession>A0A1L7LLU3</accession>
<proteinExistence type="predicted"/>
<dbReference type="GO" id="GO:0045820">
    <property type="term" value="P:negative regulation of glycolytic process"/>
    <property type="evidence" value="ECO:0007669"/>
    <property type="project" value="TreeGrafter"/>
</dbReference>
<keyword evidence="5" id="KW-1185">Reference proteome</keyword>
<dbReference type="Gene3D" id="3.40.50.1240">
    <property type="entry name" value="Phosphoglycerate mutase-like"/>
    <property type="match status" value="1"/>
</dbReference>
<sequence>MTNSKNIEFWMVRHGETIFNTKGIVQGWCDSPLTENGVLMSGCLGKGLSDSRINFESVYSSDLTRCLETARLISKFLNNKLKIKPNKNLREINTGDREGDLISEYLKEYPFSLNFKKHTGTPHGETWQDVYDRLIPELYKIYNKQPNRSKVLIVTHSMLIASIIGYLDQSVEEVIYVPNNSVTIFSFIDGKLSLKSLPDQKYIEYGIKYKDEIKHELNLF</sequence>
<feature type="active site" description="Tele-phosphohistidine intermediate" evidence="2">
    <location>
        <position position="14"/>
    </location>
</feature>
<dbReference type="KEGG" id="strg:SRT_18270"/>
<dbReference type="EMBL" id="AP014612">
    <property type="protein sequence ID" value="BAQ25088.1"/>
    <property type="molecule type" value="Genomic_DNA"/>
</dbReference>
<evidence type="ECO:0000256" key="2">
    <source>
        <dbReference type="PIRSR" id="PIRSR613078-1"/>
    </source>
</evidence>
<evidence type="ECO:0000256" key="3">
    <source>
        <dbReference type="PIRSR" id="PIRSR613078-2"/>
    </source>
</evidence>
<dbReference type="AlphaFoldDB" id="A0A1L7LLU3"/>
<dbReference type="InterPro" id="IPR013078">
    <property type="entry name" value="His_Pase_superF_clade-1"/>
</dbReference>
<dbReference type="InterPro" id="IPR029033">
    <property type="entry name" value="His_PPase_superfam"/>
</dbReference>
<dbReference type="SMART" id="SM00855">
    <property type="entry name" value="PGAM"/>
    <property type="match status" value="1"/>
</dbReference>
<keyword evidence="1" id="KW-0378">Hydrolase</keyword>
<dbReference type="PANTHER" id="PTHR46517:SF1">
    <property type="entry name" value="FRUCTOSE-2,6-BISPHOSPHATASE TIGAR"/>
    <property type="match status" value="1"/>
</dbReference>
<dbReference type="RefSeq" id="WP_161940052.1">
    <property type="nucleotide sequence ID" value="NZ_AP014612.1"/>
</dbReference>
<evidence type="ECO:0000256" key="1">
    <source>
        <dbReference type="ARBA" id="ARBA00022801"/>
    </source>
</evidence>
<dbReference type="GO" id="GO:0004331">
    <property type="term" value="F:fructose-2,6-bisphosphate 2-phosphatase activity"/>
    <property type="evidence" value="ECO:0007669"/>
    <property type="project" value="TreeGrafter"/>
</dbReference>
<feature type="binding site" evidence="3">
    <location>
        <position position="65"/>
    </location>
    <ligand>
        <name>substrate</name>
    </ligand>
</feature>
<dbReference type="GO" id="GO:0043456">
    <property type="term" value="P:regulation of pentose-phosphate shunt"/>
    <property type="evidence" value="ECO:0007669"/>
    <property type="project" value="TreeGrafter"/>
</dbReference>
<dbReference type="Pfam" id="PF00300">
    <property type="entry name" value="His_Phos_1"/>
    <property type="match status" value="1"/>
</dbReference>
<dbReference type="CDD" id="cd07067">
    <property type="entry name" value="HP_PGM_like"/>
    <property type="match status" value="1"/>
</dbReference>